<feature type="transmembrane region" description="Helical" evidence="1">
    <location>
        <begin position="155"/>
        <end position="177"/>
    </location>
</feature>
<evidence type="ECO:0000313" key="2">
    <source>
        <dbReference type="EMBL" id="SHO44670.1"/>
    </source>
</evidence>
<dbReference type="Proteomes" id="UP000184603">
    <property type="component" value="Unassembled WGS sequence"/>
</dbReference>
<protein>
    <recommendedName>
        <fullName evidence="4">HAMP domain-containing protein</fullName>
    </recommendedName>
</protein>
<keyword evidence="1" id="KW-0472">Membrane</keyword>
<dbReference type="PROSITE" id="PS51257">
    <property type="entry name" value="PROKAR_LIPOPROTEIN"/>
    <property type="match status" value="1"/>
</dbReference>
<dbReference type="AlphaFoldDB" id="A0A1M7Y052"/>
<proteinExistence type="predicted"/>
<feature type="transmembrane region" description="Helical" evidence="1">
    <location>
        <begin position="6"/>
        <end position="27"/>
    </location>
</feature>
<gene>
    <name evidence="2" type="ORF">SAMN02745220_00834</name>
</gene>
<name>A0A1M7Y052_9BACT</name>
<accession>A0A1M7Y052</accession>
<organism evidence="2 3">
    <name type="scientific">Desulfopila aestuarii DSM 18488</name>
    <dbReference type="NCBI Taxonomy" id="1121416"/>
    <lineage>
        <taxon>Bacteria</taxon>
        <taxon>Pseudomonadati</taxon>
        <taxon>Thermodesulfobacteriota</taxon>
        <taxon>Desulfobulbia</taxon>
        <taxon>Desulfobulbales</taxon>
        <taxon>Desulfocapsaceae</taxon>
        <taxon>Desulfopila</taxon>
    </lineage>
</organism>
<evidence type="ECO:0000256" key="1">
    <source>
        <dbReference type="SAM" id="Phobius"/>
    </source>
</evidence>
<dbReference type="STRING" id="1121416.SAMN02745220_00834"/>
<reference evidence="2" key="1">
    <citation type="submission" date="2016-12" db="EMBL/GenBank/DDBJ databases">
        <authorList>
            <person name="Song W.-J."/>
            <person name="Kurnit D.M."/>
        </authorList>
    </citation>
    <scope>NUCLEOTIDE SEQUENCE [LARGE SCALE GENOMIC DNA]</scope>
    <source>
        <strain evidence="2">DSM 18488</strain>
    </source>
</reference>
<keyword evidence="3" id="KW-1185">Reference proteome</keyword>
<dbReference type="EMBL" id="FRFE01000003">
    <property type="protein sequence ID" value="SHO44670.1"/>
    <property type="molecule type" value="Genomic_DNA"/>
</dbReference>
<evidence type="ECO:0008006" key="4">
    <source>
        <dbReference type="Google" id="ProtNLM"/>
    </source>
</evidence>
<keyword evidence="1" id="KW-1133">Transmembrane helix</keyword>
<evidence type="ECO:0000313" key="3">
    <source>
        <dbReference type="Proteomes" id="UP000184603"/>
    </source>
</evidence>
<dbReference type="OrthoDB" id="5431717at2"/>
<sequence length="301" mass="33573">MYSLRKLVWAAYGVVGCLLAFIILLGVRQYVLSDQYNSIISQSEKAIFHFATIREAITESLIDERWQRLESVIPEIEKLNSELVRLQESTLIPSEFKLALVDKIDLAGIIITVRRLMHGEGDIRQSKSLQEQMRAIADHLLQYDRIIGSQARGRILNFQMVIIGALGLIISLASFSLNKLYKNTVVPLLKVATQLQTAGKLAEDVDYGPDVSREIYEVIEGVKSLSSGSNTIQREDGNGGLEQALLAETVNETANRLNGIINYAQLLADDESSTLTEQERQLLQKIIDSGNSIAVTWKKVL</sequence>
<keyword evidence="1" id="KW-0812">Transmembrane</keyword>
<dbReference type="RefSeq" id="WP_073612185.1">
    <property type="nucleotide sequence ID" value="NZ_FRFE01000003.1"/>
</dbReference>